<dbReference type="RefSeq" id="YP_009664339.1">
    <property type="nucleotide sequence ID" value="NC_043027.1"/>
</dbReference>
<gene>
    <name evidence="1" type="primary">138</name>
    <name evidence="1" type="ORF">PBI_PBS1_138</name>
</gene>
<keyword evidence="2" id="KW-1185">Reference proteome</keyword>
<evidence type="ECO:0000313" key="2">
    <source>
        <dbReference type="Proteomes" id="UP000226236"/>
    </source>
</evidence>
<dbReference type="Proteomes" id="UP000226236">
    <property type="component" value="Segment"/>
</dbReference>
<name>A0A223LC62_BPPB1</name>
<dbReference type="GeneID" id="40524371"/>
<dbReference type="EMBL" id="MF360957">
    <property type="protein sequence ID" value="AST99959.1"/>
    <property type="molecule type" value="Genomic_DNA"/>
</dbReference>
<accession>A0A223LC62</accession>
<proteinExistence type="predicted"/>
<protein>
    <submittedName>
        <fullName evidence="1">Uncharacterized protein</fullName>
    </submittedName>
</protein>
<reference evidence="1 2" key="1">
    <citation type="submission" date="2017-06" db="EMBL/GenBank/DDBJ databases">
        <authorList>
            <person name="Russell D.A."/>
            <person name="Jacobs-Sera D."/>
            <person name="Duda R."/>
            <person name="Hatfull G.F."/>
            <person name="Hendrix R.W."/>
        </authorList>
    </citation>
    <scope>NUCLEOTIDE SEQUENCE [LARGE SCALE GENOMIC DNA]</scope>
</reference>
<evidence type="ECO:0000313" key="1">
    <source>
        <dbReference type="EMBL" id="AST99959.1"/>
    </source>
</evidence>
<sequence>MLTVKQRIGNLHDNINNARSNIVSLSDNINEIKEIYKEINSSKSFLQDVEQLLATKYNNEIKKILESIFDNKTLTGFHENTETNVVNASLNLFDKITKDVDEEFFDINILEILSSQRIEIDFDSRIIENVSMKSTLEFISSIIRQKIESKEVLNIRLNHNLKRLDKSIKITKKSREINQESKNKINEQIIANEIYITKANNFIKEPQLNIYIQKLEKEIESSMEKMKNYLDSYFGIEFFIQSKNNRLSESLSSN</sequence>
<organism evidence="1 2">
    <name type="scientific">Bacillus phage PBS1</name>
    <dbReference type="NCBI Taxonomy" id="2884423"/>
    <lineage>
        <taxon>Viruses</taxon>
        <taxon>Duplodnaviria</taxon>
        <taxon>Heunggongvirae</taxon>
        <taxon>Uroviricota</taxon>
        <taxon>Caudoviricetes</taxon>
        <taxon>Takahashivirus</taxon>
        <taxon>Bacillus phage PBS1</taxon>
    </lineage>
</organism>